<dbReference type="Pfam" id="PF07995">
    <property type="entry name" value="GSDH"/>
    <property type="match status" value="1"/>
</dbReference>
<dbReference type="KEGG" id="rta:Rta_34020"/>
<reference evidence="3 4" key="2">
    <citation type="journal article" date="2011" name="PLoS ONE">
        <title>The Cyst-Dividing Bacterium Ramlibacter tataouinensis TTB310 Genome Reveals a Well-Stocked Toolbox for Adaptation to a Desert Environment.</title>
        <authorList>
            <person name="De Luca G."/>
            <person name="Barakat M."/>
            <person name="Ortet P."/>
            <person name="Fochesato S."/>
            <person name="Jourlin-Castelli C."/>
            <person name="Ansaldi M."/>
            <person name="Py B."/>
            <person name="Fichant G."/>
            <person name="Coutinho P.M."/>
            <person name="Voulhoux R."/>
            <person name="Bastien O."/>
            <person name="Marechal E."/>
            <person name="Henrissat B."/>
            <person name="Quentin Y."/>
            <person name="Noirot P."/>
            <person name="Filloux A."/>
            <person name="Mejean V."/>
            <person name="Dubow M.S."/>
            <person name="Barras F."/>
            <person name="Barbe V."/>
            <person name="Weissenbach J."/>
            <person name="Mihalcescu I."/>
            <person name="Vermeglio A."/>
            <person name="Achouak W."/>
            <person name="Heulin T."/>
        </authorList>
    </citation>
    <scope>NUCLEOTIDE SEQUENCE [LARGE SCALE GENOMIC DNA]</scope>
    <source>
        <strain evidence="4">ATCC BAA-407 / DSM 14655 / LMG 21543 / TTB310</strain>
    </source>
</reference>
<name>F5XZF8_RAMTT</name>
<dbReference type="Proteomes" id="UP000008385">
    <property type="component" value="Chromosome"/>
</dbReference>
<dbReference type="OrthoDB" id="9770043at2"/>
<feature type="domain" description="Glucose/Sorbosone dehydrogenase" evidence="2">
    <location>
        <begin position="206"/>
        <end position="334"/>
    </location>
</feature>
<evidence type="ECO:0000259" key="2">
    <source>
        <dbReference type="Pfam" id="PF07995"/>
    </source>
</evidence>
<dbReference type="STRING" id="365046.Rta_34020"/>
<dbReference type="PROSITE" id="PS51257">
    <property type="entry name" value="PROKAR_LIPOPROTEIN"/>
    <property type="match status" value="1"/>
</dbReference>
<evidence type="ECO:0000313" key="4">
    <source>
        <dbReference type="Proteomes" id="UP000008385"/>
    </source>
</evidence>
<feature type="chain" id="PRO_5003334829" evidence="1">
    <location>
        <begin position="21"/>
        <end position="411"/>
    </location>
</feature>
<dbReference type="EMBL" id="CP000245">
    <property type="protein sequence ID" value="AEG94515.1"/>
    <property type="molecule type" value="Genomic_DNA"/>
</dbReference>
<proteinExistence type="predicted"/>
<reference evidence="4" key="1">
    <citation type="submission" date="2006-01" db="EMBL/GenBank/DDBJ databases">
        <title>Genome of the cyst-dividing bacterium Ramlibacter tataouinensis.</title>
        <authorList>
            <person name="Barakat M."/>
            <person name="Ortet P."/>
            <person name="De Luca G."/>
            <person name="Jourlin-Castelli C."/>
            <person name="Ansaldi M."/>
            <person name="Py B."/>
            <person name="Fichant G."/>
            <person name="Coutinho P."/>
            <person name="Voulhoux R."/>
            <person name="Bastien O."/>
            <person name="Roy S."/>
            <person name="Marechal E."/>
            <person name="Henrissat B."/>
            <person name="Quentin Y."/>
            <person name="Noirot P."/>
            <person name="Filloux A."/>
            <person name="Mejean V."/>
            <person name="DuBow M."/>
            <person name="Barras F."/>
            <person name="Heulin T."/>
        </authorList>
    </citation>
    <scope>NUCLEOTIDE SEQUENCE [LARGE SCALE GENOMIC DNA]</scope>
    <source>
        <strain evidence="4">ATCC BAA-407 / DSM 14655 / LMG 21543 / TTB310</strain>
    </source>
</reference>
<dbReference type="PANTHER" id="PTHR33546">
    <property type="entry name" value="LARGE, MULTIFUNCTIONAL SECRETED PROTEIN-RELATED"/>
    <property type="match status" value="1"/>
</dbReference>
<organism evidence="3 4">
    <name type="scientific">Ramlibacter tataouinensis (strain ATCC BAA-407 / DSM 14655 / LMG 21543 / TTB310)</name>
    <dbReference type="NCBI Taxonomy" id="365046"/>
    <lineage>
        <taxon>Bacteria</taxon>
        <taxon>Pseudomonadati</taxon>
        <taxon>Pseudomonadota</taxon>
        <taxon>Betaproteobacteria</taxon>
        <taxon>Burkholderiales</taxon>
        <taxon>Comamonadaceae</taxon>
        <taxon>Ramlibacter</taxon>
    </lineage>
</organism>
<sequence length="411" mass="45154">MKKHLTLLSFVLLAAGCAQNPPPAPTVSAAAAPVPAGVPAWQQGRSQDMAASRLAPLAGKLTATPPGEIALQNLKLPPGFKVELWAHGMPGVRAMSRTESGKIYAGTRGIGRVYEITDNGSERTSRVLVDKLQQPAVTYHQGALYVMAIDKVLRYDGIDKNPAVQPVDLTARFNLPPEQHHNWKYIAFGPDGKLYVPFGAPCNICQPGEPYAQIRRYNADGSNMEVIARGVRNTQGFDWHPVTKEMWFTDHGRDWMGDDMPEDELNRMPRAGMNFGFPYCHANGVVDRDIKRERACDGVTLPVATMGPHAAAMGVHFYTGSMFPAEYRNAMFVARKGSWNRSKKFGYDVVVVRPDAGGGKASVTPFVTGFLDERNDSFSGRPVYMLQMPDGSMLLSDEQMGAIYRISYARS</sequence>
<keyword evidence="1" id="KW-0732">Signal</keyword>
<feature type="signal peptide" evidence="1">
    <location>
        <begin position="1"/>
        <end position="20"/>
    </location>
</feature>
<dbReference type="InterPro" id="IPR011041">
    <property type="entry name" value="Quinoprot_gluc/sorb_DH_b-prop"/>
</dbReference>
<dbReference type="Gene3D" id="2.120.10.30">
    <property type="entry name" value="TolB, C-terminal domain"/>
    <property type="match status" value="1"/>
</dbReference>
<dbReference type="eggNOG" id="COG2133">
    <property type="taxonomic scope" value="Bacteria"/>
</dbReference>
<keyword evidence="4" id="KW-1185">Reference proteome</keyword>
<dbReference type="InterPro" id="IPR011042">
    <property type="entry name" value="6-blade_b-propeller_TolB-like"/>
</dbReference>
<dbReference type="PATRIC" id="fig|365046.3.peg.3480"/>
<dbReference type="InterPro" id="IPR012938">
    <property type="entry name" value="Glc/Sorbosone_DH"/>
</dbReference>
<protein>
    <submittedName>
        <fullName evidence="3">Glucose/sorbosone dehydrogenases-like protein</fullName>
    </submittedName>
</protein>
<dbReference type="HOGENOM" id="CLU_024435_3_1_4"/>
<accession>F5XZF8</accession>
<dbReference type="PANTHER" id="PTHR33546:SF1">
    <property type="entry name" value="LARGE, MULTIFUNCTIONAL SECRETED PROTEIN"/>
    <property type="match status" value="1"/>
</dbReference>
<evidence type="ECO:0000256" key="1">
    <source>
        <dbReference type="SAM" id="SignalP"/>
    </source>
</evidence>
<gene>
    <name evidence="3" type="ordered locus">Rta_34020</name>
</gene>
<dbReference type="AlphaFoldDB" id="F5XZF8"/>
<evidence type="ECO:0000313" key="3">
    <source>
        <dbReference type="EMBL" id="AEG94515.1"/>
    </source>
</evidence>
<dbReference type="RefSeq" id="WP_013902746.1">
    <property type="nucleotide sequence ID" value="NC_015677.1"/>
</dbReference>
<dbReference type="SUPFAM" id="SSF50952">
    <property type="entry name" value="Soluble quinoprotein glucose dehydrogenase"/>
    <property type="match status" value="1"/>
</dbReference>